<dbReference type="EMBL" id="MNCJ02000329">
    <property type="protein sequence ID" value="KAF5767501.1"/>
    <property type="molecule type" value="Genomic_DNA"/>
</dbReference>
<reference evidence="1 3" key="1">
    <citation type="journal article" date="2017" name="Nature">
        <title>The sunflower genome provides insights into oil metabolism, flowering and Asterid evolution.</title>
        <authorList>
            <person name="Badouin H."/>
            <person name="Gouzy J."/>
            <person name="Grassa C.J."/>
            <person name="Murat F."/>
            <person name="Staton S.E."/>
            <person name="Cottret L."/>
            <person name="Lelandais-Briere C."/>
            <person name="Owens G.L."/>
            <person name="Carrere S."/>
            <person name="Mayjonade B."/>
            <person name="Legrand L."/>
            <person name="Gill N."/>
            <person name="Kane N.C."/>
            <person name="Bowers J.E."/>
            <person name="Hubner S."/>
            <person name="Bellec A."/>
            <person name="Berard A."/>
            <person name="Berges H."/>
            <person name="Blanchet N."/>
            <person name="Boniface M.C."/>
            <person name="Brunel D."/>
            <person name="Catrice O."/>
            <person name="Chaidir N."/>
            <person name="Claudel C."/>
            <person name="Donnadieu C."/>
            <person name="Faraut T."/>
            <person name="Fievet G."/>
            <person name="Helmstetter N."/>
            <person name="King M."/>
            <person name="Knapp S.J."/>
            <person name="Lai Z."/>
            <person name="Le Paslier M.C."/>
            <person name="Lippi Y."/>
            <person name="Lorenzon L."/>
            <person name="Mandel J.R."/>
            <person name="Marage G."/>
            <person name="Marchand G."/>
            <person name="Marquand E."/>
            <person name="Bret-Mestries E."/>
            <person name="Morien E."/>
            <person name="Nambeesan S."/>
            <person name="Nguyen T."/>
            <person name="Pegot-Espagnet P."/>
            <person name="Pouilly N."/>
            <person name="Raftis F."/>
            <person name="Sallet E."/>
            <person name="Schiex T."/>
            <person name="Thomas J."/>
            <person name="Vandecasteele C."/>
            <person name="Vares D."/>
            <person name="Vear F."/>
            <person name="Vautrin S."/>
            <person name="Crespi M."/>
            <person name="Mangin B."/>
            <person name="Burke J.M."/>
            <person name="Salse J."/>
            <person name="Munos S."/>
            <person name="Vincourt P."/>
            <person name="Rieseberg L.H."/>
            <person name="Langlade N.B."/>
        </authorList>
    </citation>
    <scope>NUCLEOTIDE SEQUENCE [LARGE SCALE GENOMIC DNA]</scope>
    <source>
        <strain evidence="3">cv. SF193</strain>
        <tissue evidence="1">Leaves</tissue>
    </source>
</reference>
<evidence type="ECO:0000313" key="2">
    <source>
        <dbReference type="EMBL" id="OTF97510.1"/>
    </source>
</evidence>
<evidence type="ECO:0000313" key="3">
    <source>
        <dbReference type="Proteomes" id="UP000215914"/>
    </source>
</evidence>
<evidence type="ECO:0000313" key="1">
    <source>
        <dbReference type="EMBL" id="KAF5767501.1"/>
    </source>
</evidence>
<accession>A0A251SJ65</accession>
<sequence>MPPKSYPFNLRFPLINIKTLGSWFPVSNFLHLTNTKYLSLSNYHFNSDPPQNR</sequence>
<dbReference type="Gramene" id="mRNA:HanXRQr2_Chr14g0625021">
    <property type="protein sequence ID" value="CDS:HanXRQr2_Chr14g0625021.1"/>
    <property type="gene ID" value="HanXRQr2_Chr14g0625021"/>
</dbReference>
<organism evidence="2 3">
    <name type="scientific">Helianthus annuus</name>
    <name type="common">Common sunflower</name>
    <dbReference type="NCBI Taxonomy" id="4232"/>
    <lineage>
        <taxon>Eukaryota</taxon>
        <taxon>Viridiplantae</taxon>
        <taxon>Streptophyta</taxon>
        <taxon>Embryophyta</taxon>
        <taxon>Tracheophyta</taxon>
        <taxon>Spermatophyta</taxon>
        <taxon>Magnoliopsida</taxon>
        <taxon>eudicotyledons</taxon>
        <taxon>Gunneridae</taxon>
        <taxon>Pentapetalae</taxon>
        <taxon>asterids</taxon>
        <taxon>campanulids</taxon>
        <taxon>Asterales</taxon>
        <taxon>Asteraceae</taxon>
        <taxon>Asteroideae</taxon>
        <taxon>Heliantheae alliance</taxon>
        <taxon>Heliantheae</taxon>
        <taxon>Helianthus</taxon>
    </lineage>
</organism>
<dbReference type="Proteomes" id="UP000215914">
    <property type="component" value="Chromosome 14"/>
</dbReference>
<dbReference type="AlphaFoldDB" id="A0A251SJ65"/>
<reference evidence="2" key="2">
    <citation type="submission" date="2017-02" db="EMBL/GenBank/DDBJ databases">
        <title>Sunflower complete genome.</title>
        <authorList>
            <person name="Langlade N."/>
            <person name="Munos S."/>
        </authorList>
    </citation>
    <scope>NUCLEOTIDE SEQUENCE [LARGE SCALE GENOMIC DNA]</scope>
    <source>
        <tissue evidence="2">Leaves</tissue>
    </source>
</reference>
<name>A0A251SJ65_HELAN</name>
<gene>
    <name evidence="2" type="ORF">HannXRQ_Chr14g0435371</name>
    <name evidence="1" type="ORF">HanXRQr2_Chr14g0625021</name>
</gene>
<dbReference type="EMBL" id="CM007903">
    <property type="protein sequence ID" value="OTF97510.1"/>
    <property type="molecule type" value="Genomic_DNA"/>
</dbReference>
<protein>
    <submittedName>
        <fullName evidence="2">Uncharacterized protein</fullName>
    </submittedName>
</protein>
<keyword evidence="3" id="KW-1185">Reference proteome</keyword>
<dbReference type="InParanoid" id="A0A251SJ65"/>
<reference evidence="1" key="3">
    <citation type="submission" date="2020-06" db="EMBL/GenBank/DDBJ databases">
        <title>Helianthus annuus Genome sequencing and assembly Release 2.</title>
        <authorList>
            <person name="Gouzy J."/>
            <person name="Langlade N."/>
            <person name="Munos S."/>
        </authorList>
    </citation>
    <scope>NUCLEOTIDE SEQUENCE</scope>
    <source>
        <tissue evidence="1">Leaves</tissue>
    </source>
</reference>
<proteinExistence type="predicted"/>